<keyword evidence="3" id="KW-1185">Reference proteome</keyword>
<organism evidence="2 3">
    <name type="scientific">Anisodus tanguticus</name>
    <dbReference type="NCBI Taxonomy" id="243964"/>
    <lineage>
        <taxon>Eukaryota</taxon>
        <taxon>Viridiplantae</taxon>
        <taxon>Streptophyta</taxon>
        <taxon>Embryophyta</taxon>
        <taxon>Tracheophyta</taxon>
        <taxon>Spermatophyta</taxon>
        <taxon>Magnoliopsida</taxon>
        <taxon>eudicotyledons</taxon>
        <taxon>Gunneridae</taxon>
        <taxon>Pentapetalae</taxon>
        <taxon>asterids</taxon>
        <taxon>lamiids</taxon>
        <taxon>Solanales</taxon>
        <taxon>Solanaceae</taxon>
        <taxon>Solanoideae</taxon>
        <taxon>Hyoscyameae</taxon>
        <taxon>Anisodus</taxon>
    </lineage>
</organism>
<comment type="caution">
    <text evidence="2">The sequence shown here is derived from an EMBL/GenBank/DDBJ whole genome shotgun (WGS) entry which is preliminary data.</text>
</comment>
<sequence length="412" mass="47751">MAWEYLLMEGGSKRSRAATVGGELALGKNIKLVTCLGRFGHGRRRKQKTSSKEESAYVEPWRNLPEKLLNFLKKQPRHSNIIESIGTAGVSKTWRCASRKCDSIARSPWLELSNEPQYYCKTQQHTFSVSFKEGDYWWLGRRRPRYDPWKHFHYYSPWSIVEGVKIPIDYCFMNSSGGYGLWATRSSDRQNLFLFPYSTNGEGCCCFPSFVVYQLGQNQKWMKQEGNQNGLIDPTDPQGQLIQFTNAIIFEWKFYALSLQGTLAVIEESNEFQFQVTRLSRKRAIPSNYSKHFIEYFLVSDGEILLVFLISERSNRTVDKVEVFKLQIEDLSWLRLDNFGDRTLFAGIKCCMSVPASQVGCRNNCVYFTHHAIDRWKLYDMRNGCISPCHDDAGSEIENPVWEEPITRKSSR</sequence>
<name>A0AAE1SZD9_9SOLA</name>
<dbReference type="Proteomes" id="UP001291623">
    <property type="component" value="Unassembled WGS sequence"/>
</dbReference>
<dbReference type="PANTHER" id="PTHR33127:SF67">
    <property type="entry name" value="DUF295 DOMAIN-CONTAINING PROTEIN"/>
    <property type="match status" value="1"/>
</dbReference>
<dbReference type="EMBL" id="JAVYJV010000001">
    <property type="protein sequence ID" value="KAK4378530.1"/>
    <property type="molecule type" value="Genomic_DNA"/>
</dbReference>
<evidence type="ECO:0000313" key="3">
    <source>
        <dbReference type="Proteomes" id="UP001291623"/>
    </source>
</evidence>
<reference evidence="2" key="1">
    <citation type="submission" date="2023-12" db="EMBL/GenBank/DDBJ databases">
        <title>Genome assembly of Anisodus tanguticus.</title>
        <authorList>
            <person name="Wang Y.-J."/>
        </authorList>
    </citation>
    <scope>NUCLEOTIDE SEQUENCE</scope>
    <source>
        <strain evidence="2">KB-2021</strain>
        <tissue evidence="2">Leaf</tissue>
    </source>
</reference>
<gene>
    <name evidence="2" type="ORF">RND71_000392</name>
</gene>
<dbReference type="InterPro" id="IPR005174">
    <property type="entry name" value="KIB1-4_b-propeller"/>
</dbReference>
<protein>
    <recommendedName>
        <fullName evidence="1">KIB1-4 beta-propeller domain-containing protein</fullName>
    </recommendedName>
</protein>
<accession>A0AAE1SZD9</accession>
<evidence type="ECO:0000259" key="1">
    <source>
        <dbReference type="Pfam" id="PF03478"/>
    </source>
</evidence>
<evidence type="ECO:0000313" key="2">
    <source>
        <dbReference type="EMBL" id="KAK4378530.1"/>
    </source>
</evidence>
<feature type="domain" description="KIB1-4 beta-propeller" evidence="1">
    <location>
        <begin position="207"/>
        <end position="377"/>
    </location>
</feature>
<dbReference type="Pfam" id="PF03478">
    <property type="entry name" value="Beta-prop_KIB1-4"/>
    <property type="match status" value="1"/>
</dbReference>
<dbReference type="PANTHER" id="PTHR33127">
    <property type="entry name" value="TRANSMEMBRANE PROTEIN"/>
    <property type="match status" value="1"/>
</dbReference>
<proteinExistence type="predicted"/>
<dbReference type="AlphaFoldDB" id="A0AAE1SZD9"/>